<dbReference type="InterPro" id="IPR041359">
    <property type="entry name" value="MetOD1"/>
</dbReference>
<dbReference type="Gene3D" id="3.40.50.2300">
    <property type="match status" value="1"/>
</dbReference>
<dbReference type="STRING" id="118062.MCBB_1432"/>
<keyword evidence="2" id="KW-0902">Two-component regulatory system</keyword>
<evidence type="ECO:0000313" key="9">
    <source>
        <dbReference type="Proteomes" id="UP000094707"/>
    </source>
</evidence>
<evidence type="ECO:0000259" key="7">
    <source>
        <dbReference type="PROSITE" id="PS50110"/>
    </source>
</evidence>
<evidence type="ECO:0000256" key="4">
    <source>
        <dbReference type="ARBA" id="ARBA00023125"/>
    </source>
</evidence>
<dbReference type="EMBL" id="LT607756">
    <property type="protein sequence ID" value="SCG85988.1"/>
    <property type="molecule type" value="Genomic_DNA"/>
</dbReference>
<evidence type="ECO:0000313" key="8">
    <source>
        <dbReference type="EMBL" id="SCG85988.1"/>
    </source>
</evidence>
<dbReference type="InterPro" id="IPR011006">
    <property type="entry name" value="CheY-like_superfamily"/>
</dbReference>
<feature type="modified residue" description="4-aspartylphosphate" evidence="6">
    <location>
        <position position="55"/>
    </location>
</feature>
<dbReference type="GO" id="GO:0005829">
    <property type="term" value="C:cytosol"/>
    <property type="evidence" value="ECO:0007669"/>
    <property type="project" value="TreeGrafter"/>
</dbReference>
<dbReference type="SUPFAM" id="SSF52172">
    <property type="entry name" value="CheY-like"/>
    <property type="match status" value="1"/>
</dbReference>
<evidence type="ECO:0000256" key="6">
    <source>
        <dbReference type="PROSITE-ProRule" id="PRU00169"/>
    </source>
</evidence>
<dbReference type="GO" id="GO:0000156">
    <property type="term" value="F:phosphorelay response regulator activity"/>
    <property type="evidence" value="ECO:0007669"/>
    <property type="project" value="TreeGrafter"/>
</dbReference>
<dbReference type="AlphaFoldDB" id="A0A1D3L343"/>
<keyword evidence="3" id="KW-0805">Transcription regulation</keyword>
<sequence length="280" mass="32139">MDKTRVLIIEDESITALEIQKKLETWGYHVVGVAGSGEDAIEIARENKLDLILADIILKGDMDGVEAIEHIYEITDAPVIYLTAHADEKTFERAKETKPAGYVIKPYDEKELAFNMEIALYNRKVKSRVEESEERLKGLNQFMLISSKAMTSSMRIEDTAGFLKEFARFFQSNVHPRFRKELLAENSMRSDEELLEDYLKWLHQFFKNLGYKVDTKDDSLLVNRCFWGTHKGDNKTFCLMCKAITELSFKWTGLPGRVRHDSGVGLNSPTCVFTFGDEEE</sequence>
<dbReference type="KEGG" id="mcub:MCBB_1432"/>
<dbReference type="Pfam" id="PF00072">
    <property type="entry name" value="Response_reg"/>
    <property type="match status" value="1"/>
</dbReference>
<evidence type="ECO:0000256" key="1">
    <source>
        <dbReference type="ARBA" id="ARBA00022553"/>
    </source>
</evidence>
<name>A0A1D3L343_9EURY</name>
<dbReference type="GO" id="GO:0000976">
    <property type="term" value="F:transcription cis-regulatory region binding"/>
    <property type="evidence" value="ECO:0007669"/>
    <property type="project" value="TreeGrafter"/>
</dbReference>
<gene>
    <name evidence="8" type="primary">pdtaR5</name>
    <name evidence="8" type="ORF">MCBB_1432</name>
</gene>
<dbReference type="RefSeq" id="WP_071907098.1">
    <property type="nucleotide sequence ID" value="NZ_LT607756.1"/>
</dbReference>
<dbReference type="InterPro" id="IPR039420">
    <property type="entry name" value="WalR-like"/>
</dbReference>
<dbReference type="PATRIC" id="fig|129848.4.peg.1459"/>
<feature type="domain" description="Response regulatory" evidence="7">
    <location>
        <begin position="5"/>
        <end position="120"/>
    </location>
</feature>
<dbReference type="CDD" id="cd17534">
    <property type="entry name" value="REC_DC-like"/>
    <property type="match status" value="1"/>
</dbReference>
<reference evidence="8 9" key="1">
    <citation type="submission" date="2016-08" db="EMBL/GenBank/DDBJ databases">
        <authorList>
            <person name="Seilhamer J.J."/>
        </authorList>
    </citation>
    <scope>NUCLEOTIDE SEQUENCE [LARGE SCALE GENOMIC DNA]</scope>
    <source>
        <strain evidence="8">Buetzberg</strain>
    </source>
</reference>
<dbReference type="Proteomes" id="UP000094707">
    <property type="component" value="Chromosome I"/>
</dbReference>
<keyword evidence="9" id="KW-1185">Reference proteome</keyword>
<dbReference type="GeneID" id="30412273"/>
<evidence type="ECO:0000256" key="3">
    <source>
        <dbReference type="ARBA" id="ARBA00023015"/>
    </source>
</evidence>
<dbReference type="PROSITE" id="PS50110">
    <property type="entry name" value="RESPONSE_REGULATORY"/>
    <property type="match status" value="1"/>
</dbReference>
<keyword evidence="5" id="KW-0804">Transcription</keyword>
<proteinExistence type="predicted"/>
<evidence type="ECO:0000256" key="2">
    <source>
        <dbReference type="ARBA" id="ARBA00023012"/>
    </source>
</evidence>
<dbReference type="Pfam" id="PF18546">
    <property type="entry name" value="MetOD1"/>
    <property type="match status" value="1"/>
</dbReference>
<dbReference type="InterPro" id="IPR001789">
    <property type="entry name" value="Sig_transdc_resp-reg_receiver"/>
</dbReference>
<dbReference type="PANTHER" id="PTHR48111:SF1">
    <property type="entry name" value="TWO-COMPONENT RESPONSE REGULATOR ORR33"/>
    <property type="match status" value="1"/>
</dbReference>
<dbReference type="SMART" id="SM00448">
    <property type="entry name" value="REC"/>
    <property type="match status" value="1"/>
</dbReference>
<dbReference type="GO" id="GO:0006355">
    <property type="term" value="P:regulation of DNA-templated transcription"/>
    <property type="evidence" value="ECO:0007669"/>
    <property type="project" value="TreeGrafter"/>
</dbReference>
<dbReference type="OrthoDB" id="2830at2157"/>
<keyword evidence="1 6" id="KW-0597">Phosphoprotein</keyword>
<dbReference type="PANTHER" id="PTHR48111">
    <property type="entry name" value="REGULATOR OF RPOS"/>
    <property type="match status" value="1"/>
</dbReference>
<keyword evidence="4" id="KW-0238">DNA-binding</keyword>
<organism evidence="8 9">
    <name type="scientific">Methanobacterium congolense</name>
    <dbReference type="NCBI Taxonomy" id="118062"/>
    <lineage>
        <taxon>Archaea</taxon>
        <taxon>Methanobacteriati</taxon>
        <taxon>Methanobacteriota</taxon>
        <taxon>Methanomada group</taxon>
        <taxon>Methanobacteria</taxon>
        <taxon>Methanobacteriales</taxon>
        <taxon>Methanobacteriaceae</taxon>
        <taxon>Methanobacterium</taxon>
    </lineage>
</organism>
<protein>
    <submittedName>
        <fullName evidence="8">Putative transcriptional regulatory protein pdtaR</fullName>
    </submittedName>
</protein>
<accession>A0A1D3L343</accession>
<evidence type="ECO:0000256" key="5">
    <source>
        <dbReference type="ARBA" id="ARBA00023163"/>
    </source>
</evidence>
<dbReference type="GO" id="GO:0032993">
    <property type="term" value="C:protein-DNA complex"/>
    <property type="evidence" value="ECO:0007669"/>
    <property type="project" value="TreeGrafter"/>
</dbReference>